<feature type="signal peptide" evidence="1">
    <location>
        <begin position="1"/>
        <end position="22"/>
    </location>
</feature>
<name>A0ABN6F1M5_9BACT</name>
<organism evidence="3 4">
    <name type="scientific">Desulfoluna limicola</name>
    <dbReference type="NCBI Taxonomy" id="2810562"/>
    <lineage>
        <taxon>Bacteria</taxon>
        <taxon>Pseudomonadati</taxon>
        <taxon>Thermodesulfobacteriota</taxon>
        <taxon>Desulfobacteria</taxon>
        <taxon>Desulfobacterales</taxon>
        <taxon>Desulfolunaceae</taxon>
        <taxon>Desulfoluna</taxon>
    </lineage>
</organism>
<dbReference type="Proteomes" id="UP001320148">
    <property type="component" value="Chromosome"/>
</dbReference>
<dbReference type="Gene3D" id="3.30.160.670">
    <property type="match status" value="1"/>
</dbReference>
<evidence type="ECO:0000313" key="4">
    <source>
        <dbReference type="Proteomes" id="UP001320148"/>
    </source>
</evidence>
<dbReference type="EMBL" id="AP024488">
    <property type="protein sequence ID" value="BCS95212.1"/>
    <property type="molecule type" value="Genomic_DNA"/>
</dbReference>
<keyword evidence="4" id="KW-1185">Reference proteome</keyword>
<sequence length="176" mass="19713">MFKKHAFLIAILISFLSGCASAPVKDIQVNTHLYPKTNFMGYKTYSWLANASILNDPRGQWEPPGFDADAEIKHLMDRELRYRGMSESRTNPDLFAVFAAGVDMDALGLKVDKETQTEILSHMPQGGLLLALVDSQTGIIIWMGVATGEVQKDIDEGMVKARLEYAVKRMFKEMPK</sequence>
<dbReference type="InterPro" id="IPR025411">
    <property type="entry name" value="DUF4136"/>
</dbReference>
<evidence type="ECO:0000256" key="1">
    <source>
        <dbReference type="SAM" id="SignalP"/>
    </source>
</evidence>
<keyword evidence="1" id="KW-0732">Signal</keyword>
<dbReference type="RefSeq" id="WP_236891483.1">
    <property type="nucleotide sequence ID" value="NZ_AP024488.1"/>
</dbReference>
<evidence type="ECO:0000313" key="3">
    <source>
        <dbReference type="EMBL" id="BCS95212.1"/>
    </source>
</evidence>
<evidence type="ECO:0000259" key="2">
    <source>
        <dbReference type="Pfam" id="PF13590"/>
    </source>
</evidence>
<accession>A0ABN6F1M5</accession>
<protein>
    <recommendedName>
        <fullName evidence="2">DUF4136 domain-containing protein</fullName>
    </recommendedName>
</protein>
<feature type="domain" description="DUF4136" evidence="2">
    <location>
        <begin position="29"/>
        <end position="175"/>
    </location>
</feature>
<gene>
    <name evidence="3" type="ORF">DSLASN_08440</name>
</gene>
<feature type="chain" id="PRO_5045823715" description="DUF4136 domain-containing protein" evidence="1">
    <location>
        <begin position="23"/>
        <end position="176"/>
    </location>
</feature>
<proteinExistence type="predicted"/>
<dbReference type="PROSITE" id="PS51257">
    <property type="entry name" value="PROKAR_LIPOPROTEIN"/>
    <property type="match status" value="1"/>
</dbReference>
<dbReference type="Pfam" id="PF13590">
    <property type="entry name" value="DUF4136"/>
    <property type="match status" value="1"/>
</dbReference>
<reference evidence="3 4" key="1">
    <citation type="submission" date="2021-02" db="EMBL/GenBank/DDBJ databases">
        <title>Complete genome of Desulfoluna sp. strain ASN36.</title>
        <authorList>
            <person name="Takahashi A."/>
            <person name="Kojima H."/>
            <person name="Fukui M."/>
        </authorList>
    </citation>
    <scope>NUCLEOTIDE SEQUENCE [LARGE SCALE GENOMIC DNA]</scope>
    <source>
        <strain evidence="3 4">ASN36</strain>
    </source>
</reference>